<sequence length="266" mass="28837">MTYSICKERVGANFMDVFDNLFGNFSYENCYKHLTAGRNGSTAIMTVQEHQSHYRAVLFTYIGAARRQNNDDEILRLSLTLSKFMGSDCKPCEPKRSINPSNYDSKAKAGGFAIPPIPESSNSLGVPSVVPSFTTPQKAKAVESPPSTPPPPPPPPPPSFLPTGSRLAVTPAATSGAATALPSTSQHGTNDNEDIASYTVLLKEIGDEDGEYGVCAEERVQFEPPWWKCTIKFRGVKGIGEGSKKRTAKHRASKSVYLRLGYSALS</sequence>
<evidence type="ECO:0008006" key="4">
    <source>
        <dbReference type="Google" id="ProtNLM"/>
    </source>
</evidence>
<evidence type="ECO:0000256" key="1">
    <source>
        <dbReference type="SAM" id="MobiDB-lite"/>
    </source>
</evidence>
<evidence type="ECO:0000313" key="2">
    <source>
        <dbReference type="EMBL" id="KAL2050040.1"/>
    </source>
</evidence>
<feature type="region of interest" description="Disordered" evidence="1">
    <location>
        <begin position="125"/>
        <end position="192"/>
    </location>
</feature>
<reference evidence="2 3" key="1">
    <citation type="submission" date="2024-09" db="EMBL/GenBank/DDBJ databases">
        <title>Rethinking Asexuality: The Enigmatic Case of Functional Sexual Genes in Lepraria (Stereocaulaceae).</title>
        <authorList>
            <person name="Doellman M."/>
            <person name="Sun Y."/>
            <person name="Barcenas-Pena A."/>
            <person name="Lumbsch H.T."/>
            <person name="Grewe F."/>
        </authorList>
    </citation>
    <scope>NUCLEOTIDE SEQUENCE [LARGE SCALE GENOMIC DNA]</scope>
    <source>
        <strain evidence="2 3">Grewe 0041</strain>
    </source>
</reference>
<keyword evidence="3" id="KW-1185">Reference proteome</keyword>
<proteinExistence type="predicted"/>
<accession>A0ABR4AXM6</accession>
<feature type="compositionally biased region" description="Polar residues" evidence="1">
    <location>
        <begin position="125"/>
        <end position="137"/>
    </location>
</feature>
<feature type="compositionally biased region" description="Polar residues" evidence="1">
    <location>
        <begin position="172"/>
        <end position="189"/>
    </location>
</feature>
<comment type="caution">
    <text evidence="2">The sequence shown here is derived from an EMBL/GenBank/DDBJ whole genome shotgun (WGS) entry which is preliminary data.</text>
</comment>
<dbReference type="Proteomes" id="UP001590951">
    <property type="component" value="Unassembled WGS sequence"/>
</dbReference>
<name>A0ABR4AXM6_9LECA</name>
<protein>
    <recommendedName>
        <fullName evidence="4">DRBM domain-containing protein</fullName>
    </recommendedName>
</protein>
<gene>
    <name evidence="2" type="ORF">ABVK25_009648</name>
</gene>
<dbReference type="CDD" id="cd00048">
    <property type="entry name" value="DSRM_SF"/>
    <property type="match status" value="1"/>
</dbReference>
<evidence type="ECO:0000313" key="3">
    <source>
        <dbReference type="Proteomes" id="UP001590951"/>
    </source>
</evidence>
<feature type="compositionally biased region" description="Pro residues" evidence="1">
    <location>
        <begin position="146"/>
        <end position="160"/>
    </location>
</feature>
<organism evidence="2 3">
    <name type="scientific">Lepraria finkii</name>
    <dbReference type="NCBI Taxonomy" id="1340010"/>
    <lineage>
        <taxon>Eukaryota</taxon>
        <taxon>Fungi</taxon>
        <taxon>Dikarya</taxon>
        <taxon>Ascomycota</taxon>
        <taxon>Pezizomycotina</taxon>
        <taxon>Lecanoromycetes</taxon>
        <taxon>OSLEUM clade</taxon>
        <taxon>Lecanoromycetidae</taxon>
        <taxon>Lecanorales</taxon>
        <taxon>Lecanorineae</taxon>
        <taxon>Stereocaulaceae</taxon>
        <taxon>Lepraria</taxon>
    </lineage>
</organism>
<dbReference type="EMBL" id="JBHFEH010000053">
    <property type="protein sequence ID" value="KAL2050040.1"/>
    <property type="molecule type" value="Genomic_DNA"/>
</dbReference>